<evidence type="ECO:0000313" key="2">
    <source>
        <dbReference type="EMBL" id="GJD89301.1"/>
    </source>
</evidence>
<keyword evidence="1" id="KW-0175">Coiled coil</keyword>
<proteinExistence type="predicted"/>
<sequence>MTNAHGIASTFDRGGLMLAGALHSSIQNARARQAAADEIQADRNVSAAQRAVMAVERQRRELIASQQEAARLRAENASLRTETARLRDELARMRSRALEAEGCLVRLAKAAQARRAA</sequence>
<evidence type="ECO:0000256" key="1">
    <source>
        <dbReference type="SAM" id="Coils"/>
    </source>
</evidence>
<accession>A0AAV4ZLA6</accession>
<dbReference type="AlphaFoldDB" id="A0AAV4ZLA6"/>
<organism evidence="2 3">
    <name type="scientific">Methylobacterium hispanicum</name>
    <dbReference type="NCBI Taxonomy" id="270350"/>
    <lineage>
        <taxon>Bacteria</taxon>
        <taxon>Pseudomonadati</taxon>
        <taxon>Pseudomonadota</taxon>
        <taxon>Alphaproteobacteria</taxon>
        <taxon>Hyphomicrobiales</taxon>
        <taxon>Methylobacteriaceae</taxon>
        <taxon>Methylobacterium</taxon>
    </lineage>
</organism>
<reference evidence="2" key="2">
    <citation type="submission" date="2021-08" db="EMBL/GenBank/DDBJ databases">
        <authorList>
            <person name="Tani A."/>
            <person name="Ola A."/>
            <person name="Ogura Y."/>
            <person name="Katsura K."/>
            <person name="Hayashi T."/>
        </authorList>
    </citation>
    <scope>NUCLEOTIDE SEQUENCE</scope>
    <source>
        <strain evidence="2">DSM 16372</strain>
    </source>
</reference>
<comment type="caution">
    <text evidence="2">The sequence shown here is derived from an EMBL/GenBank/DDBJ whole genome shotgun (WGS) entry which is preliminary data.</text>
</comment>
<reference evidence="2" key="1">
    <citation type="journal article" date="2016" name="Front. Microbiol.">
        <title>Genome Sequence of the Piezophilic, Mesophilic Sulfate-Reducing Bacterium Desulfovibrio indicus J2T.</title>
        <authorList>
            <person name="Cao J."/>
            <person name="Maignien L."/>
            <person name="Shao Z."/>
            <person name="Alain K."/>
            <person name="Jebbar M."/>
        </authorList>
    </citation>
    <scope>NUCLEOTIDE SEQUENCE</scope>
    <source>
        <strain evidence="2">DSM 16372</strain>
    </source>
</reference>
<gene>
    <name evidence="2" type="ORF">BHAOGJBA_2827</name>
</gene>
<name>A0AAV4ZLA6_9HYPH</name>
<feature type="coiled-coil region" evidence="1">
    <location>
        <begin position="55"/>
        <end position="96"/>
    </location>
</feature>
<keyword evidence="3" id="KW-1185">Reference proteome</keyword>
<evidence type="ECO:0000313" key="3">
    <source>
        <dbReference type="Proteomes" id="UP001055247"/>
    </source>
</evidence>
<dbReference type="EMBL" id="BPQO01000011">
    <property type="protein sequence ID" value="GJD89301.1"/>
    <property type="molecule type" value="Genomic_DNA"/>
</dbReference>
<protein>
    <submittedName>
        <fullName evidence="2">Uncharacterized protein</fullName>
    </submittedName>
</protein>
<dbReference type="Proteomes" id="UP001055247">
    <property type="component" value="Unassembled WGS sequence"/>
</dbReference>